<protein>
    <submittedName>
        <fullName evidence="2">Uncharacterized protein</fullName>
    </submittedName>
</protein>
<evidence type="ECO:0000313" key="2">
    <source>
        <dbReference type="EMBL" id="ART76770.1"/>
    </source>
</evidence>
<proteinExistence type="predicted"/>
<accession>A0ABM6KJK4</accession>
<reference evidence="2 3" key="1">
    <citation type="submission" date="2017-04" db="EMBL/GenBank/DDBJ databases">
        <title>Complete Genome Sequence of the Bacillus horikoshii 20a strain from Cuatro Cienegas, Coahuila, Mexico.</title>
        <authorList>
            <person name="Zarza E."/>
            <person name="Alcaraz L.D."/>
            <person name="Aguilar-Salinas B."/>
            <person name="Islas A."/>
            <person name="Olmedo-Alvarez G."/>
        </authorList>
    </citation>
    <scope>NUCLEOTIDE SEQUENCE [LARGE SCALE GENOMIC DNA]</scope>
    <source>
        <strain evidence="2 3">20a</strain>
    </source>
</reference>
<keyword evidence="3" id="KW-1185">Reference proteome</keyword>
<name>A0ABM6KJK4_9BACI</name>
<organism evidence="2 3">
    <name type="scientific">Sutcliffiella horikoshii</name>
    <dbReference type="NCBI Taxonomy" id="79883"/>
    <lineage>
        <taxon>Bacteria</taxon>
        <taxon>Bacillati</taxon>
        <taxon>Bacillota</taxon>
        <taxon>Bacilli</taxon>
        <taxon>Bacillales</taxon>
        <taxon>Bacillaceae</taxon>
        <taxon>Sutcliffiella</taxon>
    </lineage>
</organism>
<evidence type="ECO:0000313" key="3">
    <source>
        <dbReference type="Proteomes" id="UP000195573"/>
    </source>
</evidence>
<feature type="region of interest" description="Disordered" evidence="1">
    <location>
        <begin position="1"/>
        <end position="35"/>
    </location>
</feature>
<dbReference type="EMBL" id="CP020880">
    <property type="protein sequence ID" value="ART76770.1"/>
    <property type="molecule type" value="Genomic_DNA"/>
</dbReference>
<gene>
    <name evidence="2" type="ORF">B4U37_12275</name>
</gene>
<sequence length="64" mass="7451">MQWKARRRPREEGTGETPQAKAEEAHGPPVGKRSAWNGNQLDYHVYYTKKANGYARWLRTLHIS</sequence>
<dbReference type="Proteomes" id="UP000195573">
    <property type="component" value="Chromosome"/>
</dbReference>
<evidence type="ECO:0000256" key="1">
    <source>
        <dbReference type="SAM" id="MobiDB-lite"/>
    </source>
</evidence>